<reference evidence="1 2" key="1">
    <citation type="journal article" date="2013" name="Curr. Biol.">
        <title>The Genome of the Foraminiferan Reticulomyxa filosa.</title>
        <authorList>
            <person name="Glockner G."/>
            <person name="Hulsmann N."/>
            <person name="Schleicher M."/>
            <person name="Noegel A.A."/>
            <person name="Eichinger L."/>
            <person name="Gallinger C."/>
            <person name="Pawlowski J."/>
            <person name="Sierra R."/>
            <person name="Euteneuer U."/>
            <person name="Pillet L."/>
            <person name="Moustafa A."/>
            <person name="Platzer M."/>
            <person name="Groth M."/>
            <person name="Szafranski K."/>
            <person name="Schliwa M."/>
        </authorList>
    </citation>
    <scope>NUCLEOTIDE SEQUENCE [LARGE SCALE GENOMIC DNA]</scope>
</reference>
<keyword evidence="2" id="KW-1185">Reference proteome</keyword>
<sequence length="257" mass="30398">MHQVVENDSVNEIFFTFHIAKCLHQRFFVWKFYIVFWTFRAKFLKIVQRETIVFSVRDDQKTTTRQLSACKELCICVEISADIVEEISVSVRRPAKKKIIKKIRWHHLGKDKKQPQGSLLILFGQTRETKVREDKETSIKSIKQYLLLHQSKKKRNSSKSASGQLELRVDTSEKPFDEYKEQNWFGYAWTHIRLIMTSGTTENEIVVDAQYRILPTLVFSDGESVHLKKKKLIRTKTINKLISNNELKRIFLKYSKK</sequence>
<dbReference type="Proteomes" id="UP000023152">
    <property type="component" value="Unassembled WGS sequence"/>
</dbReference>
<dbReference type="EMBL" id="ASPP01018654">
    <property type="protein sequence ID" value="ETO15986.1"/>
    <property type="molecule type" value="Genomic_DNA"/>
</dbReference>
<proteinExistence type="predicted"/>
<accession>X6MQR5</accession>
<dbReference type="AlphaFoldDB" id="X6MQR5"/>
<protein>
    <submittedName>
        <fullName evidence="1">Uncharacterized protein</fullName>
    </submittedName>
</protein>
<evidence type="ECO:0000313" key="1">
    <source>
        <dbReference type="EMBL" id="ETO15986.1"/>
    </source>
</evidence>
<evidence type="ECO:0000313" key="2">
    <source>
        <dbReference type="Proteomes" id="UP000023152"/>
    </source>
</evidence>
<gene>
    <name evidence="1" type="ORF">RFI_21373</name>
</gene>
<name>X6MQR5_RETFI</name>
<comment type="caution">
    <text evidence="1">The sequence shown here is derived from an EMBL/GenBank/DDBJ whole genome shotgun (WGS) entry which is preliminary data.</text>
</comment>
<organism evidence="1 2">
    <name type="scientific">Reticulomyxa filosa</name>
    <dbReference type="NCBI Taxonomy" id="46433"/>
    <lineage>
        <taxon>Eukaryota</taxon>
        <taxon>Sar</taxon>
        <taxon>Rhizaria</taxon>
        <taxon>Retaria</taxon>
        <taxon>Foraminifera</taxon>
        <taxon>Monothalamids</taxon>
        <taxon>Reticulomyxidae</taxon>
        <taxon>Reticulomyxa</taxon>
    </lineage>
</organism>